<accession>A0A4Q2UGS2</accession>
<comment type="caution">
    <text evidence="1">The sequence shown here is derived from an EMBL/GenBank/DDBJ whole genome shotgun (WGS) entry which is preliminary data.</text>
</comment>
<name>A0A4Q2UGS2_9BACT</name>
<reference evidence="1 2" key="1">
    <citation type="submission" date="2019-01" db="EMBL/GenBank/DDBJ databases">
        <title>Spirosoma flava sp. nov., a propanil-degrading bacterium isolated from herbicide-contaminated soil.</title>
        <authorList>
            <person name="Zhang L."/>
            <person name="Jiang J.-D."/>
        </authorList>
    </citation>
    <scope>NUCLEOTIDE SEQUENCE [LARGE SCALE GENOMIC DNA]</scope>
    <source>
        <strain evidence="1 2">TY50</strain>
    </source>
</reference>
<keyword evidence="2" id="KW-1185">Reference proteome</keyword>
<dbReference type="EMBL" id="SBLB01000006">
    <property type="protein sequence ID" value="RYC68216.1"/>
    <property type="molecule type" value="Genomic_DNA"/>
</dbReference>
<protein>
    <submittedName>
        <fullName evidence="1">Uncharacterized protein</fullName>
    </submittedName>
</protein>
<sequence length="1208" mass="131165">MTSFSTHIAPSLTHRLAVRSQSRQGRATVWTRRSTTSLIASQRRAYQVLVSVPGLTTGCVAYTTLRSKPCRQVAHTYQCGTAPAATIGNPNDPRLSNRNVGPLAPGDTIRTGDFDVIVMTVSGGSSGWTGTGYTEIPYLKNTRLAVELKGALVNDCYELVGGTIVSAYDPNWGGLTDLTGTVNLLKDAVTQLVDLYANYTGTQAERDKLSALNAQLCARINDNDKLPADQKASLLADCQAYQAASASFTACYAATHPPSVTAAPGGRMAALTTTNQECTAPKDALDQLTARINGIDQSVETDKNDIQIKNRVILQKGDTLLIDDLKIVFKSPYKADYSKETGLIVSTPSSATAYGVAFEKATGRFTGFYRLDYLVSPLPTTTPCTTTSRTIGYENKPGFKACEEGFLQEGIYQELYEAYPANTLSGSSLNLLTQRPQGKDPLWTGSENGYTLKLFVTDQTTTPQNRVAIAKAANKPGPTDIHLWIDYGANGQIRYEYIYGTHITAKKPASLARFFEAWLQKIRPAPSMGAENPIAQVIAGVANLVGATQIPGKYWNCDSTRYVQLPWISDASGAPAYLTAREDWAFQCGLYNGTVNVVGGLPLLFNMLIDEQQRAQLWSELKQLKDIELSDKTVTNVFQLVYNPAQQCVTSYNRGYTVPTVFSLFVGIGELNLLGKAKSAISTLTSMARKLPAVGVGIRKAAVAGTLVLGMTTSAGAFQNLPATLRAITTTVQSAVKITGRFEQLTDDVAATANGLAATGNRGVLKASELTVEGLTKPIAAAEDLVLFKGADKLVIGTEIINEAQQKTFSALAFFSAVGGLVTTYVNTNPSTNNCSICTGRAMPTSLCTKLSTVRSRGGANGRAGVEKLCRSIPDNTRLEAITDRILLFTDNAEVTAFLGDIQGANCGSTDLCGNVENLTTTLVGTWDYLYQNQISKAPYARKYWVTLTNFTQLNQQTVQPEIVKFSDSDSRTSTLKEFSDDLANTAGFINFLNDNADFVKGFVGHKQNPLYQPSQYEELIEALKDIPVNNAVELQVKGWLAYSREDAQRQDYYTQGRNFENYVLGQLQSSSSAVYQRLKTGFIPDLDQRQILSQVQFCINSNAISCTNKGQYFIADFVFIKQGRDPITNALFWDIIVADTKLKSTTGFTTNQRNAINQGGYKLKAPIDRDIKGLPFIFTPSQPIIKSQPNFLKIFSNGSGGFGDVTN</sequence>
<dbReference type="Proteomes" id="UP000290407">
    <property type="component" value="Unassembled WGS sequence"/>
</dbReference>
<gene>
    <name evidence="1" type="ORF">EQG79_22475</name>
</gene>
<evidence type="ECO:0000313" key="2">
    <source>
        <dbReference type="Proteomes" id="UP000290407"/>
    </source>
</evidence>
<dbReference type="RefSeq" id="WP_129604240.1">
    <property type="nucleotide sequence ID" value="NZ_SBLB01000006.1"/>
</dbReference>
<dbReference type="AlphaFoldDB" id="A0A4Q2UGS2"/>
<evidence type="ECO:0000313" key="1">
    <source>
        <dbReference type="EMBL" id="RYC68216.1"/>
    </source>
</evidence>
<proteinExistence type="predicted"/>
<organism evidence="1 2">
    <name type="scientific">Spirosoma sordidisoli</name>
    <dbReference type="NCBI Taxonomy" id="2502893"/>
    <lineage>
        <taxon>Bacteria</taxon>
        <taxon>Pseudomonadati</taxon>
        <taxon>Bacteroidota</taxon>
        <taxon>Cytophagia</taxon>
        <taxon>Cytophagales</taxon>
        <taxon>Cytophagaceae</taxon>
        <taxon>Spirosoma</taxon>
    </lineage>
</organism>